<dbReference type="GO" id="GO:0003959">
    <property type="term" value="F:NADPH dehydrogenase activity"/>
    <property type="evidence" value="ECO:0007669"/>
    <property type="project" value="InterPro"/>
</dbReference>
<evidence type="ECO:0000256" key="4">
    <source>
        <dbReference type="ARBA" id="ARBA00022857"/>
    </source>
</evidence>
<keyword evidence="3" id="KW-0288">FMN</keyword>
<dbReference type="PANTHER" id="PTHR43303:SF4">
    <property type="entry name" value="NADPH DEHYDROGENASE C23G7.10C-RELATED"/>
    <property type="match status" value="1"/>
</dbReference>
<gene>
    <name evidence="7" type="ORF">LCOR_05647.1</name>
</gene>
<proteinExistence type="predicted"/>
<keyword evidence="8" id="KW-1185">Reference proteome</keyword>
<dbReference type="AlphaFoldDB" id="A0A068RWJ8"/>
<evidence type="ECO:0000313" key="8">
    <source>
        <dbReference type="Proteomes" id="UP000027586"/>
    </source>
</evidence>
<evidence type="ECO:0000259" key="6">
    <source>
        <dbReference type="Pfam" id="PF00724"/>
    </source>
</evidence>
<dbReference type="InterPro" id="IPR013785">
    <property type="entry name" value="Aldolase_TIM"/>
</dbReference>
<dbReference type="EMBL" id="CBTN010000023">
    <property type="protein sequence ID" value="CDH54399.1"/>
    <property type="molecule type" value="Genomic_DNA"/>
</dbReference>
<reference evidence="7" key="1">
    <citation type="submission" date="2013-08" db="EMBL/GenBank/DDBJ databases">
        <title>Gene expansion shapes genome architecture in the human pathogen Lichtheimia corymbifera: an evolutionary genomics analysis in the ancient terrestrial Mucorales (Mucoromycotina).</title>
        <authorList>
            <person name="Schwartze V.U."/>
            <person name="Winter S."/>
            <person name="Shelest E."/>
            <person name="Marcet-Houben M."/>
            <person name="Horn F."/>
            <person name="Wehner S."/>
            <person name="Hoffmann K."/>
            <person name="Riege K."/>
            <person name="Sammeth M."/>
            <person name="Nowrousian M."/>
            <person name="Valiante V."/>
            <person name="Linde J."/>
            <person name="Jacobsen I.D."/>
            <person name="Marz M."/>
            <person name="Brakhage A.A."/>
            <person name="Gabaldon T."/>
            <person name="Bocker S."/>
            <person name="Voigt K."/>
        </authorList>
    </citation>
    <scope>NUCLEOTIDE SEQUENCE [LARGE SCALE GENOMIC DNA]</scope>
    <source>
        <strain evidence="7">FSU 9682</strain>
    </source>
</reference>
<dbReference type="PANTHER" id="PTHR43303">
    <property type="entry name" value="NADPH DEHYDROGENASE C23G7.10C-RELATED"/>
    <property type="match status" value="1"/>
</dbReference>
<keyword evidence="5" id="KW-0560">Oxidoreductase</keyword>
<comment type="caution">
    <text evidence="7">The sequence shown here is derived from an EMBL/GenBank/DDBJ whole genome shotgun (WGS) entry which is preliminary data.</text>
</comment>
<dbReference type="GO" id="GO:0050661">
    <property type="term" value="F:NADP binding"/>
    <property type="evidence" value="ECO:0007669"/>
    <property type="project" value="InterPro"/>
</dbReference>
<evidence type="ECO:0000256" key="3">
    <source>
        <dbReference type="ARBA" id="ARBA00022643"/>
    </source>
</evidence>
<comment type="cofactor">
    <cofactor evidence="1">
        <name>FMN</name>
        <dbReference type="ChEBI" id="CHEBI:58210"/>
    </cofactor>
</comment>
<sequence length="403" mass="44464">MNNIPPQAQNCKVPAGSAVKEHNALLFKPKQYRSITLHNRVVVSPMCMYSCKDGMMNDFHLVHLGSFAVKGAGLIMMEATAVEPQGRISPDDSGIWSDEHIGPVKRIAEFIKSQGSVPGMQIAHAGRKADMGSPWKGYAIVPESEGGWPNDVRGPSEGVRFDEKHPNPHGLSKEQIQELVQKFADAAVRADKAGIEVIEIHCAHGYLIHNFLSGNSNKRTDEYGGSLENRMRFPLEVVKAVRQAWPDHKPVFVRVSATDYNNPDPVGHDPDGWDVWQTIEFAKAVKDIGVDLLDCSSGGNLPNIQYPVGPLYQVVLSETVRKNVDIDTGAVGIITEPKDAEDILQQGKGDLVFIAREFLRDSAWVLLAAQELNVDAQWPNQYDRAKRALRSGPQKKEPTRSVP</sequence>
<dbReference type="SUPFAM" id="SSF51395">
    <property type="entry name" value="FMN-linked oxidoreductases"/>
    <property type="match status" value="1"/>
</dbReference>
<name>A0A068RWJ8_9FUNG</name>
<feature type="domain" description="NADH:flavin oxidoreductase/NADH oxidase N-terminal" evidence="6">
    <location>
        <begin position="26"/>
        <end position="373"/>
    </location>
</feature>
<evidence type="ECO:0000313" key="7">
    <source>
        <dbReference type="EMBL" id="CDH54399.1"/>
    </source>
</evidence>
<dbReference type="InterPro" id="IPR044152">
    <property type="entry name" value="YqjM-like"/>
</dbReference>
<dbReference type="CDD" id="cd02932">
    <property type="entry name" value="OYE_YqiM_FMN"/>
    <property type="match status" value="1"/>
</dbReference>
<dbReference type="OrthoDB" id="72788at2759"/>
<protein>
    <submittedName>
        <fullName evidence="7">Fmn oxidoreductase</fullName>
    </submittedName>
</protein>
<dbReference type="GO" id="GO:0010181">
    <property type="term" value="F:FMN binding"/>
    <property type="evidence" value="ECO:0007669"/>
    <property type="project" value="InterPro"/>
</dbReference>
<dbReference type="Proteomes" id="UP000027586">
    <property type="component" value="Unassembled WGS sequence"/>
</dbReference>
<evidence type="ECO:0000256" key="5">
    <source>
        <dbReference type="ARBA" id="ARBA00023002"/>
    </source>
</evidence>
<dbReference type="Gene3D" id="3.20.20.70">
    <property type="entry name" value="Aldolase class I"/>
    <property type="match status" value="1"/>
</dbReference>
<accession>A0A068RWJ8</accession>
<keyword evidence="2" id="KW-0285">Flavoprotein</keyword>
<dbReference type="InterPro" id="IPR001155">
    <property type="entry name" value="OxRdtase_FMN_N"/>
</dbReference>
<evidence type="ECO:0000256" key="1">
    <source>
        <dbReference type="ARBA" id="ARBA00001917"/>
    </source>
</evidence>
<dbReference type="STRING" id="1263082.A0A068RWJ8"/>
<keyword evidence="4" id="KW-0521">NADP</keyword>
<evidence type="ECO:0000256" key="2">
    <source>
        <dbReference type="ARBA" id="ARBA00022630"/>
    </source>
</evidence>
<organism evidence="7 8">
    <name type="scientific">Lichtheimia corymbifera JMRC:FSU:9682</name>
    <dbReference type="NCBI Taxonomy" id="1263082"/>
    <lineage>
        <taxon>Eukaryota</taxon>
        <taxon>Fungi</taxon>
        <taxon>Fungi incertae sedis</taxon>
        <taxon>Mucoromycota</taxon>
        <taxon>Mucoromycotina</taxon>
        <taxon>Mucoromycetes</taxon>
        <taxon>Mucorales</taxon>
        <taxon>Lichtheimiaceae</taxon>
        <taxon>Lichtheimia</taxon>
    </lineage>
</organism>
<dbReference type="VEuPathDB" id="FungiDB:LCOR_05647.1"/>
<dbReference type="Pfam" id="PF00724">
    <property type="entry name" value="Oxidored_FMN"/>
    <property type="match status" value="1"/>
</dbReference>